<evidence type="ECO:0000256" key="1">
    <source>
        <dbReference type="ARBA" id="ARBA00005384"/>
    </source>
</evidence>
<keyword evidence="7" id="KW-0808">Transferase</keyword>
<dbReference type="Gene3D" id="3.90.1150.10">
    <property type="entry name" value="Aspartate Aminotransferase, domain 1"/>
    <property type="match status" value="1"/>
</dbReference>
<keyword evidence="2" id="KW-0663">Pyridoxal phosphate</keyword>
<sequence length="449" mass="46522">MQAVPRDYRAVADVVEADIAAGRMRPGDRLPPQRDFARAHGIANSTATRVYAELARRGLVVGEVGRGTFVRAAQDRAFGLAEPTGAPVDLELSVPTVPEQFPALADGLARMLRPDVLAASLRPLGATGTPDARAASAAALARPGWTPDPGRILFTGTGRQAIAAAFAALVPPGGRMGVEELTYPAARAIAAQRGITVVPLGLDDDGLRPDAVAAAHRRGRLRAIYVQPTLHNPTSVTMPAGRRAELAELTGRLGVPIIEDAVWSHLADDSAPPLAAYAPEHTVLVESLSKRVAPGITLGFAVAPPEFADVLAGAIRSGAWTAPSFALDAAVGWIRDGTVAAVSEAKRADVRARQEVVRATLDGFRVRTAPDAAMCWWDLPDPWRADTFVAAAARRGIAITPGAAFAAGPASAPDAVRLGLASPPPDVLAAALATLAALARSGPTPDTVD</sequence>
<dbReference type="Gene3D" id="3.40.640.10">
    <property type="entry name" value="Type I PLP-dependent aspartate aminotransferase-like (Major domain)"/>
    <property type="match status" value="1"/>
</dbReference>
<feature type="domain" description="HTH gntR-type" evidence="6">
    <location>
        <begin position="5"/>
        <end position="73"/>
    </location>
</feature>
<dbReference type="CDD" id="cd07377">
    <property type="entry name" value="WHTH_GntR"/>
    <property type="match status" value="1"/>
</dbReference>
<dbReference type="InterPro" id="IPR015422">
    <property type="entry name" value="PyrdxlP-dep_Trfase_small"/>
</dbReference>
<organism evidence="7 8">
    <name type="scientific">Streptodolium elevatio</name>
    <dbReference type="NCBI Taxonomy" id="3157996"/>
    <lineage>
        <taxon>Bacteria</taxon>
        <taxon>Bacillati</taxon>
        <taxon>Actinomycetota</taxon>
        <taxon>Actinomycetes</taxon>
        <taxon>Kitasatosporales</taxon>
        <taxon>Streptomycetaceae</taxon>
        <taxon>Streptodolium</taxon>
    </lineage>
</organism>
<dbReference type="Gene3D" id="1.10.10.10">
    <property type="entry name" value="Winged helix-like DNA-binding domain superfamily/Winged helix DNA-binding domain"/>
    <property type="match status" value="1"/>
</dbReference>
<dbReference type="Pfam" id="PF00392">
    <property type="entry name" value="GntR"/>
    <property type="match status" value="1"/>
</dbReference>
<evidence type="ECO:0000256" key="2">
    <source>
        <dbReference type="ARBA" id="ARBA00022898"/>
    </source>
</evidence>
<keyword evidence="4" id="KW-0238">DNA-binding</keyword>
<dbReference type="PROSITE" id="PS50949">
    <property type="entry name" value="HTH_GNTR"/>
    <property type="match status" value="1"/>
</dbReference>
<dbReference type="PANTHER" id="PTHR46577">
    <property type="entry name" value="HTH-TYPE TRANSCRIPTIONAL REGULATORY PROTEIN GABR"/>
    <property type="match status" value="1"/>
</dbReference>
<gene>
    <name evidence="7" type="ORF">AB0C36_05560</name>
</gene>
<dbReference type="InterPro" id="IPR000524">
    <property type="entry name" value="Tscrpt_reg_HTH_GntR"/>
</dbReference>
<evidence type="ECO:0000259" key="6">
    <source>
        <dbReference type="PROSITE" id="PS50949"/>
    </source>
</evidence>
<evidence type="ECO:0000256" key="5">
    <source>
        <dbReference type="ARBA" id="ARBA00023163"/>
    </source>
</evidence>
<dbReference type="RefSeq" id="WP_358349649.1">
    <property type="nucleotide sequence ID" value="NZ_JBEZFP010000009.1"/>
</dbReference>
<keyword evidence="5" id="KW-0804">Transcription</keyword>
<evidence type="ECO:0000313" key="8">
    <source>
        <dbReference type="Proteomes" id="UP001551482"/>
    </source>
</evidence>
<dbReference type="InterPro" id="IPR004839">
    <property type="entry name" value="Aminotransferase_I/II_large"/>
</dbReference>
<keyword evidence="3" id="KW-0805">Transcription regulation</keyword>
<dbReference type="SUPFAM" id="SSF46785">
    <property type="entry name" value="Winged helix' DNA-binding domain"/>
    <property type="match status" value="1"/>
</dbReference>
<evidence type="ECO:0000313" key="7">
    <source>
        <dbReference type="EMBL" id="MEU8132956.1"/>
    </source>
</evidence>
<dbReference type="Proteomes" id="UP001551482">
    <property type="component" value="Unassembled WGS sequence"/>
</dbReference>
<dbReference type="InterPro" id="IPR015424">
    <property type="entry name" value="PyrdxlP-dep_Trfase"/>
</dbReference>
<keyword evidence="7" id="KW-0032">Aminotransferase</keyword>
<keyword evidence="8" id="KW-1185">Reference proteome</keyword>
<dbReference type="InterPro" id="IPR051446">
    <property type="entry name" value="HTH_trans_reg/aminotransferase"/>
</dbReference>
<comment type="similarity">
    <text evidence="1">In the C-terminal section; belongs to the class-I pyridoxal-phosphate-dependent aminotransferase family.</text>
</comment>
<dbReference type="GO" id="GO:0008483">
    <property type="term" value="F:transaminase activity"/>
    <property type="evidence" value="ECO:0007669"/>
    <property type="project" value="UniProtKB-KW"/>
</dbReference>
<dbReference type="SMART" id="SM00345">
    <property type="entry name" value="HTH_GNTR"/>
    <property type="match status" value="1"/>
</dbReference>
<dbReference type="CDD" id="cd00609">
    <property type="entry name" value="AAT_like"/>
    <property type="match status" value="1"/>
</dbReference>
<dbReference type="EMBL" id="JBEZFP010000009">
    <property type="protein sequence ID" value="MEU8132956.1"/>
    <property type="molecule type" value="Genomic_DNA"/>
</dbReference>
<dbReference type="PANTHER" id="PTHR46577:SF1">
    <property type="entry name" value="HTH-TYPE TRANSCRIPTIONAL REGULATORY PROTEIN GABR"/>
    <property type="match status" value="1"/>
</dbReference>
<reference evidence="7 8" key="1">
    <citation type="submission" date="2024-06" db="EMBL/GenBank/DDBJ databases">
        <title>The Natural Products Discovery Center: Release of the First 8490 Sequenced Strains for Exploring Actinobacteria Biosynthetic Diversity.</title>
        <authorList>
            <person name="Kalkreuter E."/>
            <person name="Kautsar S.A."/>
            <person name="Yang D."/>
            <person name="Bader C.D."/>
            <person name="Teijaro C.N."/>
            <person name="Fluegel L."/>
            <person name="Davis C.M."/>
            <person name="Simpson J.R."/>
            <person name="Lauterbach L."/>
            <person name="Steele A.D."/>
            <person name="Gui C."/>
            <person name="Meng S."/>
            <person name="Li G."/>
            <person name="Viehrig K."/>
            <person name="Ye F."/>
            <person name="Su P."/>
            <person name="Kiefer A.F."/>
            <person name="Nichols A."/>
            <person name="Cepeda A.J."/>
            <person name="Yan W."/>
            <person name="Fan B."/>
            <person name="Jiang Y."/>
            <person name="Adhikari A."/>
            <person name="Zheng C.-J."/>
            <person name="Schuster L."/>
            <person name="Cowan T.M."/>
            <person name="Smanski M.J."/>
            <person name="Chevrette M.G."/>
            <person name="De Carvalho L.P.S."/>
            <person name="Shen B."/>
        </authorList>
    </citation>
    <scope>NUCLEOTIDE SEQUENCE [LARGE SCALE GENOMIC DNA]</scope>
    <source>
        <strain evidence="7 8">NPDC048946</strain>
    </source>
</reference>
<evidence type="ECO:0000256" key="4">
    <source>
        <dbReference type="ARBA" id="ARBA00023125"/>
    </source>
</evidence>
<dbReference type="InterPro" id="IPR036390">
    <property type="entry name" value="WH_DNA-bd_sf"/>
</dbReference>
<dbReference type="InterPro" id="IPR015421">
    <property type="entry name" value="PyrdxlP-dep_Trfase_major"/>
</dbReference>
<accession>A0ABV3DB37</accession>
<comment type="caution">
    <text evidence="7">The sequence shown here is derived from an EMBL/GenBank/DDBJ whole genome shotgun (WGS) entry which is preliminary data.</text>
</comment>
<evidence type="ECO:0000256" key="3">
    <source>
        <dbReference type="ARBA" id="ARBA00023015"/>
    </source>
</evidence>
<name>A0ABV3DB37_9ACTN</name>
<dbReference type="InterPro" id="IPR036388">
    <property type="entry name" value="WH-like_DNA-bd_sf"/>
</dbReference>
<dbReference type="SUPFAM" id="SSF53383">
    <property type="entry name" value="PLP-dependent transferases"/>
    <property type="match status" value="1"/>
</dbReference>
<proteinExistence type="inferred from homology"/>
<dbReference type="Pfam" id="PF00155">
    <property type="entry name" value="Aminotran_1_2"/>
    <property type="match status" value="1"/>
</dbReference>
<protein>
    <submittedName>
        <fullName evidence="7">PLP-dependent aminotransferase family protein</fullName>
    </submittedName>
</protein>